<sequence length="239" mass="26501">MLALIPARGGSRRLPNKNLMKLAGRSLLEWAIKAAQGSEYIDQIIVSTDNVKIAGEAALLGLSVPFMRPDNLANDYSETIDVVRHAITTLEAKGEIFEYVVLLQPTSPLRTGDHIDEAIDLMKSKNCECIVSVAKSTHPIELTDTLPQDHSMGKFGENKQTKIPSQEFPERFYPNGAVYLFNVRKALEENTVFLKHSCYAYIMSASTSIDIDDQDDFDIAEALANRNNRIVTADDVQLG</sequence>
<reference evidence="1" key="1">
    <citation type="submission" date="2018-05" db="EMBL/GenBank/DDBJ databases">
        <authorList>
            <person name="Lanie J.A."/>
            <person name="Ng W.-L."/>
            <person name="Kazmierczak K.M."/>
            <person name="Andrzejewski T.M."/>
            <person name="Davidsen T.M."/>
            <person name="Wayne K.J."/>
            <person name="Tettelin H."/>
            <person name="Glass J.I."/>
            <person name="Rusch D."/>
            <person name="Podicherti R."/>
            <person name="Tsui H.-C.T."/>
            <person name="Winkler M.E."/>
        </authorList>
    </citation>
    <scope>NUCLEOTIDE SEQUENCE</scope>
</reference>
<dbReference type="GO" id="GO:0008781">
    <property type="term" value="F:N-acylneuraminate cytidylyltransferase activity"/>
    <property type="evidence" value="ECO:0007669"/>
    <property type="project" value="TreeGrafter"/>
</dbReference>
<evidence type="ECO:0008006" key="2">
    <source>
        <dbReference type="Google" id="ProtNLM"/>
    </source>
</evidence>
<dbReference type="SUPFAM" id="SSF53448">
    <property type="entry name" value="Nucleotide-diphospho-sugar transferases"/>
    <property type="match status" value="1"/>
</dbReference>
<dbReference type="CDD" id="cd02513">
    <property type="entry name" value="CMP-NeuAc_Synthase"/>
    <property type="match status" value="1"/>
</dbReference>
<dbReference type="Pfam" id="PF02348">
    <property type="entry name" value="CTP_transf_3"/>
    <property type="match status" value="1"/>
</dbReference>
<dbReference type="Gene3D" id="3.90.550.10">
    <property type="entry name" value="Spore Coat Polysaccharide Biosynthesis Protein SpsA, Chain A"/>
    <property type="match status" value="1"/>
</dbReference>
<accession>A0A382LXS6</accession>
<name>A0A382LXS6_9ZZZZ</name>
<dbReference type="EMBL" id="UINC01089999">
    <property type="protein sequence ID" value="SVC41559.1"/>
    <property type="molecule type" value="Genomic_DNA"/>
</dbReference>
<protein>
    <recommendedName>
        <fullName evidence="2">N-acylneuraminate cytidylyltransferase</fullName>
    </recommendedName>
</protein>
<dbReference type="PANTHER" id="PTHR21485:SF6">
    <property type="entry name" value="N-ACYLNEURAMINATE CYTIDYLYLTRANSFERASE-RELATED"/>
    <property type="match status" value="1"/>
</dbReference>
<dbReference type="InterPro" id="IPR003329">
    <property type="entry name" value="Cytidylyl_trans"/>
</dbReference>
<evidence type="ECO:0000313" key="1">
    <source>
        <dbReference type="EMBL" id="SVC41559.1"/>
    </source>
</evidence>
<dbReference type="AlphaFoldDB" id="A0A382LXS6"/>
<gene>
    <name evidence="1" type="ORF">METZ01_LOCUS294413</name>
</gene>
<dbReference type="InterPro" id="IPR050793">
    <property type="entry name" value="CMP-NeuNAc_synthase"/>
</dbReference>
<dbReference type="InterPro" id="IPR029044">
    <property type="entry name" value="Nucleotide-diphossugar_trans"/>
</dbReference>
<proteinExistence type="predicted"/>
<organism evidence="1">
    <name type="scientific">marine metagenome</name>
    <dbReference type="NCBI Taxonomy" id="408172"/>
    <lineage>
        <taxon>unclassified sequences</taxon>
        <taxon>metagenomes</taxon>
        <taxon>ecological metagenomes</taxon>
    </lineage>
</organism>
<dbReference type="PANTHER" id="PTHR21485">
    <property type="entry name" value="HAD SUPERFAMILY MEMBERS CMAS AND KDSC"/>
    <property type="match status" value="1"/>
</dbReference>